<proteinExistence type="predicted"/>
<protein>
    <submittedName>
        <fullName evidence="1">2143_t:CDS:1</fullName>
    </submittedName>
</protein>
<evidence type="ECO:0000313" key="1">
    <source>
        <dbReference type="EMBL" id="CAG8714494.1"/>
    </source>
</evidence>
<comment type="caution">
    <text evidence="1">The sequence shown here is derived from an EMBL/GenBank/DDBJ whole genome shotgun (WGS) entry which is preliminary data.</text>
</comment>
<accession>A0ACA9PNK4</accession>
<feature type="non-terminal residue" evidence="1">
    <location>
        <position position="1"/>
    </location>
</feature>
<dbReference type="EMBL" id="CAJVPM010044644">
    <property type="protein sequence ID" value="CAG8714494.1"/>
    <property type="molecule type" value="Genomic_DNA"/>
</dbReference>
<dbReference type="Proteomes" id="UP000789860">
    <property type="component" value="Unassembled WGS sequence"/>
</dbReference>
<reference evidence="1" key="1">
    <citation type="submission" date="2021-06" db="EMBL/GenBank/DDBJ databases">
        <authorList>
            <person name="Kallberg Y."/>
            <person name="Tangrot J."/>
            <person name="Rosling A."/>
        </authorList>
    </citation>
    <scope>NUCLEOTIDE SEQUENCE</scope>
    <source>
        <strain evidence="1">AU212A</strain>
    </source>
</reference>
<evidence type="ECO:0000313" key="2">
    <source>
        <dbReference type="Proteomes" id="UP000789860"/>
    </source>
</evidence>
<feature type="non-terminal residue" evidence="1">
    <location>
        <position position="67"/>
    </location>
</feature>
<organism evidence="1 2">
    <name type="scientific">Scutellospora calospora</name>
    <dbReference type="NCBI Taxonomy" id="85575"/>
    <lineage>
        <taxon>Eukaryota</taxon>
        <taxon>Fungi</taxon>
        <taxon>Fungi incertae sedis</taxon>
        <taxon>Mucoromycota</taxon>
        <taxon>Glomeromycotina</taxon>
        <taxon>Glomeromycetes</taxon>
        <taxon>Diversisporales</taxon>
        <taxon>Gigasporaceae</taxon>
        <taxon>Scutellospora</taxon>
    </lineage>
</organism>
<gene>
    <name evidence="1" type="ORF">SCALOS_LOCUS11002</name>
</gene>
<name>A0ACA9PNK4_9GLOM</name>
<keyword evidence="2" id="KW-1185">Reference proteome</keyword>
<sequence>DRTIEWPSIDDFQYHQQLQQNGATLPPTPVMPTYQSYQQFQQRYYSSIPPSSYYFGHSQQYMFPAHL</sequence>